<accession>A0A0B7N663</accession>
<name>A0A0B7N663_9FUNG</name>
<protein>
    <submittedName>
        <fullName evidence="1">Uncharacterized protein</fullName>
    </submittedName>
</protein>
<dbReference type="STRING" id="35722.A0A0B7N663"/>
<dbReference type="OrthoDB" id="2093409at2759"/>
<gene>
    <name evidence="1" type="primary">PARPA_04749.1 scaffold 15639</name>
</gene>
<evidence type="ECO:0000313" key="1">
    <source>
        <dbReference type="EMBL" id="CEP10950.1"/>
    </source>
</evidence>
<organism evidence="1 2">
    <name type="scientific">Parasitella parasitica</name>
    <dbReference type="NCBI Taxonomy" id="35722"/>
    <lineage>
        <taxon>Eukaryota</taxon>
        <taxon>Fungi</taxon>
        <taxon>Fungi incertae sedis</taxon>
        <taxon>Mucoromycota</taxon>
        <taxon>Mucoromycotina</taxon>
        <taxon>Mucoromycetes</taxon>
        <taxon>Mucorales</taxon>
        <taxon>Mucorineae</taxon>
        <taxon>Mucoraceae</taxon>
        <taxon>Parasitella</taxon>
    </lineage>
</organism>
<proteinExistence type="predicted"/>
<reference evidence="1 2" key="1">
    <citation type="submission" date="2014-09" db="EMBL/GenBank/DDBJ databases">
        <authorList>
            <person name="Ellenberger Sabrina"/>
        </authorList>
    </citation>
    <scope>NUCLEOTIDE SEQUENCE [LARGE SCALE GENOMIC DNA]</scope>
    <source>
        <strain evidence="1 2">CBS 412.66</strain>
    </source>
</reference>
<sequence>MMYSQYNKFGQLTDTSSTSNPSHLGPVMVFTVPKIRREYFGFKGYEALPISYPPQSAVMKTALKTFGYQYAVEISEWSELQQELRSVWDILAYCYGAYDYTRHDKEINLDLR</sequence>
<dbReference type="EMBL" id="LN725615">
    <property type="protein sequence ID" value="CEP10950.1"/>
    <property type="molecule type" value="Genomic_DNA"/>
</dbReference>
<keyword evidence="2" id="KW-1185">Reference proteome</keyword>
<evidence type="ECO:0000313" key="2">
    <source>
        <dbReference type="Proteomes" id="UP000054107"/>
    </source>
</evidence>
<dbReference type="Proteomes" id="UP000054107">
    <property type="component" value="Unassembled WGS sequence"/>
</dbReference>
<dbReference type="AlphaFoldDB" id="A0A0B7N663"/>